<keyword evidence="2" id="KW-1185">Reference proteome</keyword>
<sequence>MPTRHAKPHGEAERGAPPADSRPEWCTAAPAQTSTDNDWELATDVMDTDDQDIETEVSSVADAEYYSLSPAEGLVVKELQTDKFARAIERASGDPETSKRDKFLLRLRNSSHIFISSSAYEVVAEEILKFTALELNCTKPVNIYISTPAGYLKGVVSRLERGTPEDELFSHLGVQSQGATIVQARMLGKSQTAVITFDGPIVPQFVYYYDETSTACEQRKITAPVPWRPALTRLYPRPVTWKRRGSRGVTLLTCALDLWWVKATWPQQ</sequence>
<organism evidence="1 2">
    <name type="scientific">Hyalomma asiaticum</name>
    <name type="common">Tick</name>
    <dbReference type="NCBI Taxonomy" id="266040"/>
    <lineage>
        <taxon>Eukaryota</taxon>
        <taxon>Metazoa</taxon>
        <taxon>Ecdysozoa</taxon>
        <taxon>Arthropoda</taxon>
        <taxon>Chelicerata</taxon>
        <taxon>Arachnida</taxon>
        <taxon>Acari</taxon>
        <taxon>Parasitiformes</taxon>
        <taxon>Ixodida</taxon>
        <taxon>Ixodoidea</taxon>
        <taxon>Ixodidae</taxon>
        <taxon>Hyalomminae</taxon>
        <taxon>Hyalomma</taxon>
    </lineage>
</organism>
<accession>A0ACB7TMV8</accession>
<evidence type="ECO:0000313" key="1">
    <source>
        <dbReference type="EMBL" id="KAH6948496.1"/>
    </source>
</evidence>
<reference evidence="1" key="1">
    <citation type="submission" date="2020-05" db="EMBL/GenBank/DDBJ databases">
        <title>Large-scale comparative analyses of tick genomes elucidate their genetic diversity and vector capacities.</title>
        <authorList>
            <person name="Jia N."/>
            <person name="Wang J."/>
            <person name="Shi W."/>
            <person name="Du L."/>
            <person name="Sun Y."/>
            <person name="Zhan W."/>
            <person name="Jiang J."/>
            <person name="Wang Q."/>
            <person name="Zhang B."/>
            <person name="Ji P."/>
            <person name="Sakyi L.B."/>
            <person name="Cui X."/>
            <person name="Yuan T."/>
            <person name="Jiang B."/>
            <person name="Yang W."/>
            <person name="Lam T.T.-Y."/>
            <person name="Chang Q."/>
            <person name="Ding S."/>
            <person name="Wang X."/>
            <person name="Zhu J."/>
            <person name="Ruan X."/>
            <person name="Zhao L."/>
            <person name="Wei J."/>
            <person name="Que T."/>
            <person name="Du C."/>
            <person name="Cheng J."/>
            <person name="Dai P."/>
            <person name="Han X."/>
            <person name="Huang E."/>
            <person name="Gao Y."/>
            <person name="Liu J."/>
            <person name="Shao H."/>
            <person name="Ye R."/>
            <person name="Li L."/>
            <person name="Wei W."/>
            <person name="Wang X."/>
            <person name="Wang C."/>
            <person name="Yang T."/>
            <person name="Huo Q."/>
            <person name="Li W."/>
            <person name="Guo W."/>
            <person name="Chen H."/>
            <person name="Zhou L."/>
            <person name="Ni X."/>
            <person name="Tian J."/>
            <person name="Zhou Y."/>
            <person name="Sheng Y."/>
            <person name="Liu T."/>
            <person name="Pan Y."/>
            <person name="Xia L."/>
            <person name="Li J."/>
            <person name="Zhao F."/>
            <person name="Cao W."/>
        </authorList>
    </citation>
    <scope>NUCLEOTIDE SEQUENCE</scope>
    <source>
        <strain evidence="1">Hyas-2018</strain>
    </source>
</reference>
<proteinExistence type="predicted"/>
<gene>
    <name evidence="1" type="ORF">HPB50_024897</name>
</gene>
<evidence type="ECO:0000313" key="2">
    <source>
        <dbReference type="Proteomes" id="UP000821845"/>
    </source>
</evidence>
<protein>
    <submittedName>
        <fullName evidence="1">Uncharacterized protein</fullName>
    </submittedName>
</protein>
<dbReference type="Proteomes" id="UP000821845">
    <property type="component" value="Chromosome 1"/>
</dbReference>
<dbReference type="EMBL" id="CM023481">
    <property type="protein sequence ID" value="KAH6948496.1"/>
    <property type="molecule type" value="Genomic_DNA"/>
</dbReference>
<comment type="caution">
    <text evidence="1">The sequence shown here is derived from an EMBL/GenBank/DDBJ whole genome shotgun (WGS) entry which is preliminary data.</text>
</comment>
<name>A0ACB7TMV8_HYAAI</name>